<dbReference type="EMBL" id="FWXF01000011">
    <property type="protein sequence ID" value="SMC24853.1"/>
    <property type="molecule type" value="Genomic_DNA"/>
</dbReference>
<evidence type="ECO:0000313" key="3">
    <source>
        <dbReference type="Proteomes" id="UP000192783"/>
    </source>
</evidence>
<protein>
    <submittedName>
        <fullName evidence="2">Uncharacterized protein</fullName>
    </submittedName>
</protein>
<feature type="coiled-coil region" evidence="1">
    <location>
        <begin position="99"/>
        <end position="126"/>
    </location>
</feature>
<dbReference type="STRING" id="1121390.SAMN02746041_02112"/>
<gene>
    <name evidence="2" type="ORF">SAMN02746041_02112</name>
</gene>
<dbReference type="Proteomes" id="UP000192783">
    <property type="component" value="Unassembled WGS sequence"/>
</dbReference>
<reference evidence="2 3" key="1">
    <citation type="submission" date="2017-04" db="EMBL/GenBank/DDBJ databases">
        <authorList>
            <person name="Afonso C.L."/>
            <person name="Miller P.J."/>
            <person name="Scott M.A."/>
            <person name="Spackman E."/>
            <person name="Goraichik I."/>
            <person name="Dimitrov K.M."/>
            <person name="Suarez D.L."/>
            <person name="Swayne D.E."/>
        </authorList>
    </citation>
    <scope>NUCLEOTIDE SEQUENCE [LARGE SCALE GENOMIC DNA]</scope>
    <source>
        <strain evidence="2 3">DSM 13146</strain>
    </source>
</reference>
<sequence length="180" mass="20405">MAEIKSTIDLVMEKTRHMIMSDEERRGAQRAEHMEKVPGYAHKVLEGIWKPEQVGEALEQVPEPFFQEVRKALIREILRRLMEDEPVSTAVPALEAVIRNEERGLLDELNQALEAYRSEAEQLENGHHEALLSELEKLGIRGDAIHLGSADDASRREAARQALRRRIQAIEAAWLAGTTP</sequence>
<dbReference type="AlphaFoldDB" id="A0A1W1XLN3"/>
<accession>A0A1W1XLN3</accession>
<evidence type="ECO:0000313" key="2">
    <source>
        <dbReference type="EMBL" id="SMC24853.1"/>
    </source>
</evidence>
<keyword evidence="3" id="KW-1185">Reference proteome</keyword>
<organism evidence="2 3">
    <name type="scientific">Desulfacinum hydrothermale DSM 13146</name>
    <dbReference type="NCBI Taxonomy" id="1121390"/>
    <lineage>
        <taxon>Bacteria</taxon>
        <taxon>Pseudomonadati</taxon>
        <taxon>Thermodesulfobacteriota</taxon>
        <taxon>Syntrophobacteria</taxon>
        <taxon>Syntrophobacterales</taxon>
        <taxon>Syntrophobacteraceae</taxon>
        <taxon>Desulfacinum</taxon>
    </lineage>
</organism>
<keyword evidence="1" id="KW-0175">Coiled coil</keyword>
<proteinExistence type="predicted"/>
<name>A0A1W1XLN3_9BACT</name>
<dbReference type="RefSeq" id="WP_084057849.1">
    <property type="nucleotide sequence ID" value="NZ_FWXF01000011.1"/>
</dbReference>
<dbReference type="OrthoDB" id="5421655at2"/>
<evidence type="ECO:0000256" key="1">
    <source>
        <dbReference type="SAM" id="Coils"/>
    </source>
</evidence>